<feature type="domain" description="YdbS-like PH" evidence="2">
    <location>
        <begin position="65"/>
        <end position="144"/>
    </location>
</feature>
<evidence type="ECO:0000313" key="4">
    <source>
        <dbReference type="Proteomes" id="UP001596989"/>
    </source>
</evidence>
<gene>
    <name evidence="3" type="ORF">ACFQ2I_21945</name>
</gene>
<dbReference type="Proteomes" id="UP001596989">
    <property type="component" value="Unassembled WGS sequence"/>
</dbReference>
<dbReference type="InterPro" id="IPR014529">
    <property type="entry name" value="UCP026631"/>
</dbReference>
<reference evidence="4" key="1">
    <citation type="journal article" date="2019" name="Int. J. Syst. Evol. Microbiol.">
        <title>The Global Catalogue of Microorganisms (GCM) 10K type strain sequencing project: providing services to taxonomists for standard genome sequencing and annotation.</title>
        <authorList>
            <consortium name="The Broad Institute Genomics Platform"/>
            <consortium name="The Broad Institute Genome Sequencing Center for Infectious Disease"/>
            <person name="Wu L."/>
            <person name="Ma J."/>
        </authorList>
    </citation>
    <scope>NUCLEOTIDE SEQUENCE [LARGE SCALE GENOMIC DNA]</scope>
    <source>
        <strain evidence="4">CCUG 59129</strain>
    </source>
</reference>
<feature type="domain" description="YdbS-like PH" evidence="2">
    <location>
        <begin position="445"/>
        <end position="522"/>
    </location>
</feature>
<dbReference type="EMBL" id="JBHTJZ010000070">
    <property type="protein sequence ID" value="MFD0962006.1"/>
    <property type="molecule type" value="Genomic_DNA"/>
</dbReference>
<feature type="transmembrane region" description="Helical" evidence="1">
    <location>
        <begin position="44"/>
        <end position="63"/>
    </location>
</feature>
<evidence type="ECO:0000313" key="3">
    <source>
        <dbReference type="EMBL" id="MFD0962006.1"/>
    </source>
</evidence>
<evidence type="ECO:0000256" key="1">
    <source>
        <dbReference type="SAM" id="Phobius"/>
    </source>
</evidence>
<comment type="caution">
    <text evidence="3">The sequence shown here is derived from an EMBL/GenBank/DDBJ whole genome shotgun (WGS) entry which is preliminary data.</text>
</comment>
<feature type="domain" description="YdbS-like PH" evidence="2">
    <location>
        <begin position="301"/>
        <end position="379"/>
    </location>
</feature>
<dbReference type="PIRSF" id="PIRSF026631">
    <property type="entry name" value="UCP026631"/>
    <property type="match status" value="1"/>
</dbReference>
<feature type="transmembrane region" description="Helical" evidence="1">
    <location>
        <begin position="402"/>
        <end position="424"/>
    </location>
</feature>
<proteinExistence type="predicted"/>
<keyword evidence="1" id="KW-0812">Transmembrane</keyword>
<feature type="transmembrane region" description="Helical" evidence="1">
    <location>
        <begin position="274"/>
        <end position="297"/>
    </location>
</feature>
<keyword evidence="1" id="KW-1133">Transmembrane helix</keyword>
<name>A0ABW3HWY6_9BACL</name>
<protein>
    <submittedName>
        <fullName evidence="3">PH domain-containing protein</fullName>
    </submittedName>
</protein>
<dbReference type="Pfam" id="PF03703">
    <property type="entry name" value="bPH_2"/>
    <property type="match status" value="3"/>
</dbReference>
<keyword evidence="4" id="KW-1185">Reference proteome</keyword>
<keyword evidence="1" id="KW-0472">Membrane</keyword>
<dbReference type="InterPro" id="IPR005182">
    <property type="entry name" value="YdbS-like_PH"/>
</dbReference>
<evidence type="ECO:0000259" key="2">
    <source>
        <dbReference type="Pfam" id="PF03703"/>
    </source>
</evidence>
<sequence length="530" mass="59774">MNEQRRMLHPIYVLHGLLSVLRGFLPVIVIALLRGPDWSELLRWYWIAGVSGVVALILVLSYLNWRRFGYWLESDRIIIRSGMLFRDEKTIYYSRIHSVNVEQPLFHRLLGVAQLKIETPGGSKTSDGILHVLSKQDAASIQQLLRGQVDAAHEGQPIQDRNNAGHAVIANTQEQQAEGAVPLASDAAAFDRALPADHSRQSADCDLPVAREAMLRLDAGQLLGAAATSFNIGLVAAFVGGLFSFADDFLELLLPEHFFENALEDTVSLMPSTLLIVMVTIMIIGFAWLLSLALYIIKYSGFTVKKTGERLSISYGLLEKKTYQFEPKKVQAIILDEGLVRQPFGYTEVKLQIVSSNNEERLMLHPFMKKKEVAELLKQFLPEMTLPELDGMTIAPRGSLIYYMRFPLLLAVAACTGSIIYFGWPAVWSLLLLPLVAWWRVCCHRAAGMLLKDGQLTLRRRFINRTTFFIRRPRIVVMKVKRTRGQRRKGVISLSVHALGSSLGYSVACLNQKDVEPVWRWYSRQRAGIK</sequence>
<organism evidence="3 4">
    <name type="scientific">Paenibacillus chungangensis</name>
    <dbReference type="NCBI Taxonomy" id="696535"/>
    <lineage>
        <taxon>Bacteria</taxon>
        <taxon>Bacillati</taxon>
        <taxon>Bacillota</taxon>
        <taxon>Bacilli</taxon>
        <taxon>Bacillales</taxon>
        <taxon>Paenibacillaceae</taxon>
        <taxon>Paenibacillus</taxon>
    </lineage>
</organism>
<accession>A0ABW3HWY6</accession>
<dbReference type="PANTHER" id="PTHR34473:SF2">
    <property type="entry name" value="UPF0699 TRANSMEMBRANE PROTEIN YDBT"/>
    <property type="match status" value="1"/>
</dbReference>
<feature type="transmembrane region" description="Helical" evidence="1">
    <location>
        <begin position="12"/>
        <end position="32"/>
    </location>
</feature>
<dbReference type="PANTHER" id="PTHR34473">
    <property type="entry name" value="UPF0699 TRANSMEMBRANE PROTEIN YDBS"/>
    <property type="match status" value="1"/>
</dbReference>
<feature type="transmembrane region" description="Helical" evidence="1">
    <location>
        <begin position="222"/>
        <end position="246"/>
    </location>
</feature>
<dbReference type="RefSeq" id="WP_377568100.1">
    <property type="nucleotide sequence ID" value="NZ_JBHTJZ010000070.1"/>
</dbReference>